<gene>
    <name evidence="2" type="ORF">GCM10009802_13440</name>
</gene>
<dbReference type="EMBL" id="BAAAPF010000022">
    <property type="protein sequence ID" value="GAA2114219.1"/>
    <property type="molecule type" value="Genomic_DNA"/>
</dbReference>
<sequence>MVNHTQMEEIAMTPTVPTGSRAGRAERLAWRAALTVLVLALAFMVTLWD</sequence>
<feature type="transmembrane region" description="Helical" evidence="1">
    <location>
        <begin position="28"/>
        <end position="48"/>
    </location>
</feature>
<protein>
    <submittedName>
        <fullName evidence="2">Uncharacterized protein</fullName>
    </submittedName>
</protein>
<keyword evidence="1" id="KW-0472">Membrane</keyword>
<reference evidence="2 3" key="1">
    <citation type="journal article" date="2019" name="Int. J. Syst. Evol. Microbiol.">
        <title>The Global Catalogue of Microorganisms (GCM) 10K type strain sequencing project: providing services to taxonomists for standard genome sequencing and annotation.</title>
        <authorList>
            <consortium name="The Broad Institute Genomics Platform"/>
            <consortium name="The Broad Institute Genome Sequencing Center for Infectious Disease"/>
            <person name="Wu L."/>
            <person name="Ma J."/>
        </authorList>
    </citation>
    <scope>NUCLEOTIDE SEQUENCE [LARGE SCALE GENOMIC DNA]</scope>
    <source>
        <strain evidence="2 3">JCM 15481</strain>
    </source>
</reference>
<name>A0ABN2XNU0_9ACTN</name>
<dbReference type="Proteomes" id="UP001500443">
    <property type="component" value="Unassembled WGS sequence"/>
</dbReference>
<evidence type="ECO:0000313" key="3">
    <source>
        <dbReference type="Proteomes" id="UP001500443"/>
    </source>
</evidence>
<evidence type="ECO:0000313" key="2">
    <source>
        <dbReference type="EMBL" id="GAA2114219.1"/>
    </source>
</evidence>
<keyword evidence="1" id="KW-0812">Transmembrane</keyword>
<organism evidence="2 3">
    <name type="scientific">Streptomyces synnematoformans</name>
    <dbReference type="NCBI Taxonomy" id="415721"/>
    <lineage>
        <taxon>Bacteria</taxon>
        <taxon>Bacillati</taxon>
        <taxon>Actinomycetota</taxon>
        <taxon>Actinomycetes</taxon>
        <taxon>Kitasatosporales</taxon>
        <taxon>Streptomycetaceae</taxon>
        <taxon>Streptomyces</taxon>
    </lineage>
</organism>
<proteinExistence type="predicted"/>
<keyword evidence="1" id="KW-1133">Transmembrane helix</keyword>
<evidence type="ECO:0000256" key="1">
    <source>
        <dbReference type="SAM" id="Phobius"/>
    </source>
</evidence>
<keyword evidence="3" id="KW-1185">Reference proteome</keyword>
<comment type="caution">
    <text evidence="2">The sequence shown here is derived from an EMBL/GenBank/DDBJ whole genome shotgun (WGS) entry which is preliminary data.</text>
</comment>
<accession>A0ABN2XNU0</accession>